<evidence type="ECO:0000313" key="18">
    <source>
        <dbReference type="EMBL" id="OJJ36705.1"/>
    </source>
</evidence>
<comment type="pathway">
    <text evidence="2 14">Protein modification; protein glycosylation.</text>
</comment>
<dbReference type="GO" id="GO:0006487">
    <property type="term" value="P:protein N-linked glycosylation"/>
    <property type="evidence" value="ECO:0007669"/>
    <property type="project" value="TreeGrafter"/>
</dbReference>
<dbReference type="InterPro" id="IPR038013">
    <property type="entry name" value="ALG11"/>
</dbReference>
<evidence type="ECO:0000256" key="11">
    <source>
        <dbReference type="ARBA" id="ARBA00023136"/>
    </source>
</evidence>
<keyword evidence="19" id="KW-1185">Reference proteome</keyword>
<evidence type="ECO:0000256" key="1">
    <source>
        <dbReference type="ARBA" id="ARBA00004389"/>
    </source>
</evidence>
<evidence type="ECO:0000256" key="2">
    <source>
        <dbReference type="ARBA" id="ARBA00004922"/>
    </source>
</evidence>
<keyword evidence="7 14" id="KW-0808">Transferase</keyword>
<evidence type="ECO:0000256" key="6">
    <source>
        <dbReference type="ARBA" id="ARBA00022676"/>
    </source>
</evidence>
<evidence type="ECO:0000256" key="12">
    <source>
        <dbReference type="ARBA" id="ARBA00045065"/>
    </source>
</evidence>
<evidence type="ECO:0000256" key="7">
    <source>
        <dbReference type="ARBA" id="ARBA00022679"/>
    </source>
</evidence>
<dbReference type="PANTHER" id="PTHR45919:SF1">
    <property type="entry name" value="GDP-MAN:MAN(3)GLCNAC(2)-PP-DOL ALPHA-1,2-MANNOSYLTRANSFERASE"/>
    <property type="match status" value="1"/>
</dbReference>
<dbReference type="AlphaFoldDB" id="A0A1L9RP31"/>
<dbReference type="RefSeq" id="XP_040690381.1">
    <property type="nucleotide sequence ID" value="XM_040830580.1"/>
</dbReference>
<proteinExistence type="inferred from homology"/>
<evidence type="ECO:0000313" key="19">
    <source>
        <dbReference type="Proteomes" id="UP000184383"/>
    </source>
</evidence>
<dbReference type="GO" id="GO:0004377">
    <property type="term" value="F:GDP-Man:Man(3)GlcNAc(2)-PP-Dol alpha-1,2-mannosyltransferase activity"/>
    <property type="evidence" value="ECO:0007669"/>
    <property type="project" value="UniProtKB-UniRule"/>
</dbReference>
<name>A0A1L9RP31_ASPWE</name>
<dbReference type="STRING" id="1073089.A0A1L9RP31"/>
<dbReference type="OrthoDB" id="2276068at2759"/>
<protein>
    <recommendedName>
        <fullName evidence="5 14">GDP-Man:Man(3)GlcNAc(2)-PP-Dol alpha-1,2-mannosyltransferase</fullName>
        <ecNumber evidence="4 14">2.4.1.131</ecNumber>
    </recommendedName>
</protein>
<accession>A0A1L9RP31</accession>
<evidence type="ECO:0000256" key="8">
    <source>
        <dbReference type="ARBA" id="ARBA00022692"/>
    </source>
</evidence>
<comment type="function">
    <text evidence="13 14">GDP-Man:Man(3)GlcNAc(2)-PP-Dol alpha-1,2-mannosyltransferase that operates in the biosynthetic pathway of dolichol-linked oligosaccharides, the glycan precursors employed in protein asparagine (N)-glycosylation. The assembly of dolichol-linked oligosaccharides begins on the cytosolic side of the endoplasmic reticulum membrane and finishes in its lumen. The sequential addition of sugars to dolichol pyrophosphate produces dolichol-linked oligosaccharides containing fourteen sugars, including two GlcNAcs, nine mannoses and three glucoses. Once assembled, the oligosaccharide is transferred from the lipid to nascent proteins by oligosaccharyltransferases. Catalyzes, on the cytoplasmic face of the endoplasmic reticulum, the addition of the fourth and fifth mannose residues to the dolichol-linked oligosaccharide chain, to produce Man(5)GlcNAc(2)-PP-dolichol core oligosaccharide.</text>
</comment>
<dbReference type="Pfam" id="PF15924">
    <property type="entry name" value="ALG11_N"/>
    <property type="match status" value="1"/>
</dbReference>
<dbReference type="EMBL" id="KV878211">
    <property type="protein sequence ID" value="OJJ36705.1"/>
    <property type="molecule type" value="Genomic_DNA"/>
</dbReference>
<evidence type="ECO:0000256" key="9">
    <source>
        <dbReference type="ARBA" id="ARBA00022824"/>
    </source>
</evidence>
<reference evidence="19" key="1">
    <citation type="journal article" date="2017" name="Genome Biol.">
        <title>Comparative genomics reveals high biological diversity and specific adaptations in the industrially and medically important fungal genus Aspergillus.</title>
        <authorList>
            <person name="de Vries R.P."/>
            <person name="Riley R."/>
            <person name="Wiebenga A."/>
            <person name="Aguilar-Osorio G."/>
            <person name="Amillis S."/>
            <person name="Uchima C.A."/>
            <person name="Anderluh G."/>
            <person name="Asadollahi M."/>
            <person name="Askin M."/>
            <person name="Barry K."/>
            <person name="Battaglia E."/>
            <person name="Bayram O."/>
            <person name="Benocci T."/>
            <person name="Braus-Stromeyer S.A."/>
            <person name="Caldana C."/>
            <person name="Canovas D."/>
            <person name="Cerqueira G.C."/>
            <person name="Chen F."/>
            <person name="Chen W."/>
            <person name="Choi C."/>
            <person name="Clum A."/>
            <person name="Dos Santos R.A."/>
            <person name="Damasio A.R."/>
            <person name="Diallinas G."/>
            <person name="Emri T."/>
            <person name="Fekete E."/>
            <person name="Flipphi M."/>
            <person name="Freyberg S."/>
            <person name="Gallo A."/>
            <person name="Gournas C."/>
            <person name="Habgood R."/>
            <person name="Hainaut M."/>
            <person name="Harispe M.L."/>
            <person name="Henrissat B."/>
            <person name="Hilden K.S."/>
            <person name="Hope R."/>
            <person name="Hossain A."/>
            <person name="Karabika E."/>
            <person name="Karaffa L."/>
            <person name="Karanyi Z."/>
            <person name="Krasevec N."/>
            <person name="Kuo A."/>
            <person name="Kusch H."/>
            <person name="LaButti K."/>
            <person name="Lagendijk E.L."/>
            <person name="Lapidus A."/>
            <person name="Levasseur A."/>
            <person name="Lindquist E."/>
            <person name="Lipzen A."/>
            <person name="Logrieco A.F."/>
            <person name="MacCabe A."/>
            <person name="Maekelae M.R."/>
            <person name="Malavazi I."/>
            <person name="Melin P."/>
            <person name="Meyer V."/>
            <person name="Mielnichuk N."/>
            <person name="Miskei M."/>
            <person name="Molnar A.P."/>
            <person name="Mule G."/>
            <person name="Ngan C.Y."/>
            <person name="Orejas M."/>
            <person name="Orosz E."/>
            <person name="Ouedraogo J.P."/>
            <person name="Overkamp K.M."/>
            <person name="Park H.-S."/>
            <person name="Perrone G."/>
            <person name="Piumi F."/>
            <person name="Punt P.J."/>
            <person name="Ram A.F."/>
            <person name="Ramon A."/>
            <person name="Rauscher S."/>
            <person name="Record E."/>
            <person name="Riano-Pachon D.M."/>
            <person name="Robert V."/>
            <person name="Roehrig J."/>
            <person name="Ruller R."/>
            <person name="Salamov A."/>
            <person name="Salih N.S."/>
            <person name="Samson R.A."/>
            <person name="Sandor E."/>
            <person name="Sanguinetti M."/>
            <person name="Schuetze T."/>
            <person name="Sepcic K."/>
            <person name="Shelest E."/>
            <person name="Sherlock G."/>
            <person name="Sophianopoulou V."/>
            <person name="Squina F.M."/>
            <person name="Sun H."/>
            <person name="Susca A."/>
            <person name="Todd R.B."/>
            <person name="Tsang A."/>
            <person name="Unkles S.E."/>
            <person name="van de Wiele N."/>
            <person name="van Rossen-Uffink D."/>
            <person name="Oliveira J.V."/>
            <person name="Vesth T.C."/>
            <person name="Visser J."/>
            <person name="Yu J.-H."/>
            <person name="Zhou M."/>
            <person name="Andersen M.R."/>
            <person name="Archer D.B."/>
            <person name="Baker S.E."/>
            <person name="Benoit I."/>
            <person name="Brakhage A.A."/>
            <person name="Braus G.H."/>
            <person name="Fischer R."/>
            <person name="Frisvad J.C."/>
            <person name="Goldman G.H."/>
            <person name="Houbraken J."/>
            <person name="Oakley B."/>
            <person name="Pocsi I."/>
            <person name="Scazzocchio C."/>
            <person name="Seiboth B."/>
            <person name="vanKuyk P.A."/>
            <person name="Wortman J."/>
            <person name="Dyer P.S."/>
            <person name="Grigoriev I.V."/>
        </authorList>
    </citation>
    <scope>NUCLEOTIDE SEQUENCE [LARGE SCALE GENOMIC DNA]</scope>
    <source>
        <strain evidence="19">DTO 134E9</strain>
    </source>
</reference>
<dbReference type="EC" id="2.4.1.131" evidence="4 14"/>
<dbReference type="SUPFAM" id="SSF53756">
    <property type="entry name" value="UDP-Glycosyltransferase/glycogen phosphorylase"/>
    <property type="match status" value="1"/>
</dbReference>
<keyword evidence="9 14" id="KW-0256">Endoplasmic reticulum</keyword>
<evidence type="ECO:0000259" key="17">
    <source>
        <dbReference type="Pfam" id="PF15924"/>
    </source>
</evidence>
<evidence type="ECO:0000256" key="10">
    <source>
        <dbReference type="ARBA" id="ARBA00022989"/>
    </source>
</evidence>
<feature type="domain" description="ALG11 mannosyltransferase N-terminal" evidence="17">
    <location>
        <begin position="106"/>
        <end position="312"/>
    </location>
</feature>
<dbReference type="GeneID" id="63746428"/>
<keyword evidence="8" id="KW-0812">Transmembrane</keyword>
<dbReference type="UniPathway" id="UPA00378"/>
<evidence type="ECO:0000256" key="15">
    <source>
        <dbReference type="SAM" id="MobiDB-lite"/>
    </source>
</evidence>
<evidence type="ECO:0000256" key="4">
    <source>
        <dbReference type="ARBA" id="ARBA00012645"/>
    </source>
</evidence>
<dbReference type="CDD" id="cd03806">
    <property type="entry name" value="GT4_ALG11-like"/>
    <property type="match status" value="1"/>
</dbReference>
<feature type="region of interest" description="Disordered" evidence="15">
    <location>
        <begin position="66"/>
        <end position="99"/>
    </location>
</feature>
<comment type="similarity">
    <text evidence="3 14">Belongs to the glycosyltransferase group 1 family. Glycosyltransferase 4 subfamily.</text>
</comment>
<organism evidence="18 19">
    <name type="scientific">Aspergillus wentii DTO 134E9</name>
    <dbReference type="NCBI Taxonomy" id="1073089"/>
    <lineage>
        <taxon>Eukaryota</taxon>
        <taxon>Fungi</taxon>
        <taxon>Dikarya</taxon>
        <taxon>Ascomycota</taxon>
        <taxon>Pezizomycotina</taxon>
        <taxon>Eurotiomycetes</taxon>
        <taxon>Eurotiomycetidae</taxon>
        <taxon>Eurotiales</taxon>
        <taxon>Aspergillaceae</taxon>
        <taxon>Aspergillus</taxon>
        <taxon>Aspergillus subgen. Cremei</taxon>
    </lineage>
</organism>
<evidence type="ECO:0000256" key="3">
    <source>
        <dbReference type="ARBA" id="ARBA00009481"/>
    </source>
</evidence>
<dbReference type="VEuPathDB" id="FungiDB:ASPWEDRAFT_170216"/>
<dbReference type="Pfam" id="PF00534">
    <property type="entry name" value="Glycos_transf_1"/>
    <property type="match status" value="1"/>
</dbReference>
<gene>
    <name evidence="18" type="ORF">ASPWEDRAFT_170216</name>
</gene>
<keyword evidence="11" id="KW-0472">Membrane</keyword>
<evidence type="ECO:0000256" key="13">
    <source>
        <dbReference type="ARBA" id="ARBA00056799"/>
    </source>
</evidence>
<evidence type="ECO:0000259" key="16">
    <source>
        <dbReference type="Pfam" id="PF00534"/>
    </source>
</evidence>
<comment type="subcellular location">
    <subcellularLocation>
        <location evidence="1">Endoplasmic reticulum membrane</location>
        <topology evidence="1">Single-pass membrane protein</topology>
    </subcellularLocation>
</comment>
<dbReference type="GO" id="GO:0005789">
    <property type="term" value="C:endoplasmic reticulum membrane"/>
    <property type="evidence" value="ECO:0007669"/>
    <property type="project" value="UniProtKB-SubCell"/>
</dbReference>
<dbReference type="FunFam" id="3.40.50.2000:FF:000168">
    <property type="entry name" value="Alpha-1,2-mannosyltransferase (Alg11), putative"/>
    <property type="match status" value="1"/>
</dbReference>
<dbReference type="InterPro" id="IPR001296">
    <property type="entry name" value="Glyco_trans_1"/>
</dbReference>
<comment type="catalytic activity">
    <reaction evidence="12 14">
        <text>an alpha-D-Man-(1-&gt;3)-[alpha-D-Man-(1-&gt;6)]-beta-D-Man-(1-&gt;4)-beta-D-GlcNAc-(1-&gt;4)-alpha-D-GlcNAc-diphospho-di-trans,poly-cis-dolichol + 2 GDP-alpha-D-mannose = an alpha-D-Man-(1-&gt;2)-alpha-D-Man-(1-&gt;2)-alpha-D-Man-(1-&gt;3)-[alpha-D-Man-(1-&gt;6)]-beta-D-Man-(1-&gt;4)-beta-D-GlcNAc-(1-&gt;4)-alpha-D-GlcNAc-diphospho-di-trans,poly-cis-dolichol + 2 GDP + 2 H(+)</text>
        <dbReference type="Rhea" id="RHEA:29523"/>
        <dbReference type="Rhea" id="RHEA-COMP:19515"/>
        <dbReference type="Rhea" id="RHEA-COMP:19516"/>
        <dbReference type="ChEBI" id="CHEBI:15378"/>
        <dbReference type="ChEBI" id="CHEBI:57527"/>
        <dbReference type="ChEBI" id="CHEBI:58189"/>
        <dbReference type="ChEBI" id="CHEBI:132511"/>
        <dbReference type="ChEBI" id="CHEBI:132515"/>
        <dbReference type="EC" id="2.4.1.131"/>
    </reaction>
    <physiologicalReaction direction="left-to-right" evidence="12 14">
        <dbReference type="Rhea" id="RHEA:29524"/>
    </physiologicalReaction>
</comment>
<keyword evidence="6 14" id="KW-0328">Glycosyltransferase</keyword>
<sequence length="551" mass="61285">MSFLLNMLVTLVALVATSVLLPQLPLSVLRLVLRGVGWLVQRRTKSRKEFIVSRVRADDEDFLSKRARSSPRTQAADEDWEKVDTSSSSTAGNANKGPSDDDWDGVIGFFHPFCNAGGGGERVLWEAVRATQKRWPKAICAIYTGDHEVNKAGMLERVENRFNIQLHAPTVVLLYLSTRKYVVPSMYPYMTLLGQSLGSLIVAYDAFNLLVPDVFVDTMGYAFTLAFCKMLFPSVPTGAYVHYPTISTDMLESLDDKSGLKGVNAGAGTGFRGTVKRKYWLLFARLYGWVGGHVDVVMCNSSWTSAHIRTIWGPSRSDRPFKDPSVVFPPTAVSELQSTITVNDETENTREPIILYIAQFRPEKNHPLLLRSFARFLNERSKNPTSASQPEPKLVLIGSVRHASPDETHIYNLRLLAHELRIRDHTTFLCDASWPAILEHLGKSSIGVNAMWNEHFGICVVEYQAAGLISVVHDSGGPREDIVIDLGDGATGFRASTEDEFAAAFEAALALPREEKIAMRSRARQSALRFTEEEFGVKWLDAVGKLVEMAQ</sequence>
<feature type="domain" description="Glycosyl transferase family 1" evidence="16">
    <location>
        <begin position="344"/>
        <end position="524"/>
    </location>
</feature>
<dbReference type="Gene3D" id="3.40.50.2000">
    <property type="entry name" value="Glycogen Phosphorylase B"/>
    <property type="match status" value="1"/>
</dbReference>
<dbReference type="InterPro" id="IPR031814">
    <property type="entry name" value="ALG11_N"/>
</dbReference>
<evidence type="ECO:0000256" key="5">
    <source>
        <dbReference type="ARBA" id="ARBA00022018"/>
    </source>
</evidence>
<evidence type="ECO:0000256" key="14">
    <source>
        <dbReference type="RuleBase" id="RU367051"/>
    </source>
</evidence>
<dbReference type="PANTHER" id="PTHR45919">
    <property type="entry name" value="GDP-MAN:MAN(3)GLCNAC(2)-PP-DOL ALPHA-1,2-MANNOSYLTRANSFERASE"/>
    <property type="match status" value="1"/>
</dbReference>
<keyword evidence="10" id="KW-1133">Transmembrane helix</keyword>
<dbReference type="Proteomes" id="UP000184383">
    <property type="component" value="Unassembled WGS sequence"/>
</dbReference>